<dbReference type="RefSeq" id="WP_090553321.1">
    <property type="nucleotide sequence ID" value="NZ_FNFP01000003.1"/>
</dbReference>
<keyword evidence="1" id="KW-0812">Transmembrane</keyword>
<dbReference type="Pfam" id="PF12671">
    <property type="entry name" value="Amidase_6"/>
    <property type="match status" value="1"/>
</dbReference>
<evidence type="ECO:0000256" key="1">
    <source>
        <dbReference type="SAM" id="Phobius"/>
    </source>
</evidence>
<gene>
    <name evidence="3" type="ORF">SAMN05660472_01743</name>
</gene>
<dbReference type="AlphaFoldDB" id="A0A1G9DUU6"/>
<proteinExistence type="predicted"/>
<dbReference type="EMBL" id="FNFP01000003">
    <property type="protein sequence ID" value="SDK67647.1"/>
    <property type="molecule type" value="Genomic_DNA"/>
</dbReference>
<accession>A0A1G9DUU6</accession>
<dbReference type="InterPro" id="IPR024301">
    <property type="entry name" value="Amidase_6"/>
</dbReference>
<dbReference type="OrthoDB" id="2194542at2"/>
<evidence type="ECO:0000259" key="2">
    <source>
        <dbReference type="Pfam" id="PF12671"/>
    </source>
</evidence>
<dbReference type="STRING" id="393762.SAMN05660472_01743"/>
<name>A0A1G9DUU6_9FIRM</name>
<dbReference type="PANTHER" id="PTHR40032">
    <property type="entry name" value="EXPORTED PROTEIN-RELATED"/>
    <property type="match status" value="1"/>
</dbReference>
<dbReference type="Proteomes" id="UP000198718">
    <property type="component" value="Unassembled WGS sequence"/>
</dbReference>
<keyword evidence="1" id="KW-0472">Membrane</keyword>
<evidence type="ECO:0000313" key="4">
    <source>
        <dbReference type="Proteomes" id="UP000198718"/>
    </source>
</evidence>
<feature type="transmembrane region" description="Helical" evidence="1">
    <location>
        <begin position="12"/>
        <end position="31"/>
    </location>
</feature>
<sequence length="375" mass="43245">MVIILRLRKVKIILLLIGFLIISGVGLYLWGQLNKTSSVFIDENLNNRLTLKMQQVFHQRNKALLEGDVELLSCLYDKDVRNGLWAYEHDFKKMKYFHNWSDKQGVEFKNINSHVVVKSVKEKGDGFAINLAVSTEYQYVYIDTPEVYNSFRTGTYHSLDLMPKEDTWVITREWYTDPFADSLDLDEISEETIRQLILSGEPKDLSDLSEKRIAVVVYADQYCGAAVFPEFGYRYNYKYKNYNYQGGDCANFASQILYEAGKFKKNSTWNYEKGAGSKAWVNARAFNSYMRSSGRGSVIAHGTYDKVLASSYKLLPGDYIAYEKQEKVTHISVVTGFDSKGYPLVNSHNSDRYRVPWDLGWSNKGIKFGLVRVHY</sequence>
<keyword evidence="4" id="KW-1185">Reference proteome</keyword>
<protein>
    <submittedName>
        <fullName evidence="3">Putative amidase domain-containing protein</fullName>
    </submittedName>
</protein>
<feature type="domain" description="Putative amidase" evidence="2">
    <location>
        <begin position="211"/>
        <end position="370"/>
    </location>
</feature>
<keyword evidence="1" id="KW-1133">Transmembrane helix</keyword>
<organism evidence="3 4">
    <name type="scientific">Natronincola ferrireducens</name>
    <dbReference type="NCBI Taxonomy" id="393762"/>
    <lineage>
        <taxon>Bacteria</taxon>
        <taxon>Bacillati</taxon>
        <taxon>Bacillota</taxon>
        <taxon>Clostridia</taxon>
        <taxon>Peptostreptococcales</taxon>
        <taxon>Natronincolaceae</taxon>
        <taxon>Natronincola</taxon>
    </lineage>
</organism>
<reference evidence="3 4" key="1">
    <citation type="submission" date="2016-10" db="EMBL/GenBank/DDBJ databases">
        <authorList>
            <person name="de Groot N.N."/>
        </authorList>
    </citation>
    <scope>NUCLEOTIDE SEQUENCE [LARGE SCALE GENOMIC DNA]</scope>
    <source>
        <strain evidence="3 4">DSM 18346</strain>
    </source>
</reference>
<evidence type="ECO:0000313" key="3">
    <source>
        <dbReference type="EMBL" id="SDK67647.1"/>
    </source>
</evidence>
<dbReference type="PANTHER" id="PTHR40032:SF1">
    <property type="entry name" value="EXPORTED PROTEIN"/>
    <property type="match status" value="1"/>
</dbReference>